<accession>A0ACD6A3J9</accession>
<evidence type="ECO:0000313" key="1">
    <source>
        <dbReference type="EnsemblPlants" id="AVESA.00010b.r2.7CG0668820.1.CDS.1"/>
    </source>
</evidence>
<reference evidence="1" key="1">
    <citation type="submission" date="2021-05" db="EMBL/GenBank/DDBJ databases">
        <authorList>
            <person name="Scholz U."/>
            <person name="Mascher M."/>
            <person name="Fiebig A."/>
        </authorList>
    </citation>
    <scope>NUCLEOTIDE SEQUENCE [LARGE SCALE GENOMIC DNA]</scope>
</reference>
<evidence type="ECO:0000313" key="2">
    <source>
        <dbReference type="Proteomes" id="UP001732700"/>
    </source>
</evidence>
<dbReference type="Proteomes" id="UP001732700">
    <property type="component" value="Chromosome 7C"/>
</dbReference>
<organism evidence="1 2">
    <name type="scientific">Avena sativa</name>
    <name type="common">Oat</name>
    <dbReference type="NCBI Taxonomy" id="4498"/>
    <lineage>
        <taxon>Eukaryota</taxon>
        <taxon>Viridiplantae</taxon>
        <taxon>Streptophyta</taxon>
        <taxon>Embryophyta</taxon>
        <taxon>Tracheophyta</taxon>
        <taxon>Spermatophyta</taxon>
        <taxon>Magnoliopsida</taxon>
        <taxon>Liliopsida</taxon>
        <taxon>Poales</taxon>
        <taxon>Poaceae</taxon>
        <taxon>BOP clade</taxon>
        <taxon>Pooideae</taxon>
        <taxon>Poodae</taxon>
        <taxon>Poeae</taxon>
        <taxon>Poeae Chloroplast Group 1 (Aveneae type)</taxon>
        <taxon>Aveninae</taxon>
        <taxon>Avena</taxon>
    </lineage>
</organism>
<name>A0ACD6A3J9_AVESA</name>
<reference evidence="1" key="2">
    <citation type="submission" date="2025-09" db="UniProtKB">
        <authorList>
            <consortium name="EnsemblPlants"/>
        </authorList>
    </citation>
    <scope>IDENTIFICATION</scope>
</reference>
<sequence length="368" mass="42061">MNSCPFSPASATLLDDEDLLREIFLRLHPIPSSLPRASLVCKSWRRILSDHRFLRRFYKHHQKPPLLGFFEKKHGGPPILTPLLDPPDRIPAARFTLPQKRSSYNYKRWHFMGCRHGLAVLVNSPWHKIVIWDPLTSQQKCVRFPPGLHHDNGVIWFWHVAVMCVDAEDGHVHGDCFSSPFKLVVVWGVQQMQVSACVYESASGVWGDIVSIASIDMLYQTGSRVLVRNAIYWLLREGGVVAFDFERHSFAVIEKPADAHIPVYRPAQLLRTDHGGLGLAVLSELTIKLWERKSNCDGVVKWLLLQKTINLDLFPCTMQTNRHMVLIVGYDEESNVIVLSTTIGNFMLQLDSMQIRHIVKRDTPSDPY</sequence>
<dbReference type="EnsemblPlants" id="AVESA.00010b.r2.7CG0668820.1">
    <property type="protein sequence ID" value="AVESA.00010b.r2.7CG0668820.1.CDS.1"/>
    <property type="gene ID" value="AVESA.00010b.r2.7CG0668820"/>
</dbReference>
<keyword evidence="2" id="KW-1185">Reference proteome</keyword>
<protein>
    <submittedName>
        <fullName evidence="1">Uncharacterized protein</fullName>
    </submittedName>
</protein>
<proteinExistence type="predicted"/>